<dbReference type="AlphaFoldDB" id="A0A3A8B737"/>
<dbReference type="GO" id="GO:0005507">
    <property type="term" value="F:copper ion binding"/>
    <property type="evidence" value="ECO:0007669"/>
    <property type="project" value="InterPro"/>
</dbReference>
<keyword evidence="1" id="KW-0479">Metal-binding</keyword>
<evidence type="ECO:0000313" key="5">
    <source>
        <dbReference type="EMBL" id="RKF12291.1"/>
    </source>
</evidence>
<keyword evidence="6" id="KW-1185">Reference proteome</keyword>
<dbReference type="OrthoDB" id="9816061at2"/>
<proteinExistence type="predicted"/>
<evidence type="ECO:0000259" key="4">
    <source>
        <dbReference type="Pfam" id="PF00127"/>
    </source>
</evidence>
<evidence type="ECO:0000313" key="6">
    <source>
        <dbReference type="Proteomes" id="UP000281128"/>
    </source>
</evidence>
<dbReference type="GO" id="GO:0009055">
    <property type="term" value="F:electron transfer activity"/>
    <property type="evidence" value="ECO:0007669"/>
    <property type="project" value="InterPro"/>
</dbReference>
<dbReference type="Proteomes" id="UP000281128">
    <property type="component" value="Unassembled WGS sequence"/>
</dbReference>
<dbReference type="SUPFAM" id="SSF49503">
    <property type="entry name" value="Cupredoxins"/>
    <property type="match status" value="1"/>
</dbReference>
<dbReference type="EMBL" id="RAPE01000010">
    <property type="protein sequence ID" value="RKF12291.1"/>
    <property type="molecule type" value="Genomic_DNA"/>
</dbReference>
<gene>
    <name evidence="5" type="ORF">D6850_18880</name>
</gene>
<organism evidence="5 6">
    <name type="scientific">Roseovarius spongiae</name>
    <dbReference type="NCBI Taxonomy" id="2320272"/>
    <lineage>
        <taxon>Bacteria</taxon>
        <taxon>Pseudomonadati</taxon>
        <taxon>Pseudomonadota</taxon>
        <taxon>Alphaproteobacteria</taxon>
        <taxon>Rhodobacterales</taxon>
        <taxon>Roseobacteraceae</taxon>
        <taxon>Roseovarius</taxon>
    </lineage>
</organism>
<dbReference type="PANTHER" id="PTHR38439:SF3">
    <property type="entry name" value="COPPER-RESISTANT CUPROPROTEIN COPI"/>
    <property type="match status" value="1"/>
</dbReference>
<dbReference type="InterPro" id="IPR050845">
    <property type="entry name" value="Cu-binding_ET"/>
</dbReference>
<accession>A0A3A8B737</accession>
<evidence type="ECO:0000256" key="1">
    <source>
        <dbReference type="ARBA" id="ARBA00022723"/>
    </source>
</evidence>
<feature type="chain" id="PRO_5017437112" evidence="3">
    <location>
        <begin position="23"/>
        <end position="171"/>
    </location>
</feature>
<dbReference type="InterPro" id="IPR000923">
    <property type="entry name" value="BlueCu_1"/>
</dbReference>
<protein>
    <submittedName>
        <fullName evidence="5">Copper-binding protein</fullName>
    </submittedName>
</protein>
<reference evidence="5 6" key="1">
    <citation type="submission" date="2018-09" db="EMBL/GenBank/DDBJ databases">
        <title>Roseovarius spongiae sp. nov., isolated from a marine sponge.</title>
        <authorList>
            <person name="Zhuang L."/>
            <person name="Luo L."/>
        </authorList>
    </citation>
    <scope>NUCLEOTIDE SEQUENCE [LARGE SCALE GENOMIC DNA]</scope>
    <source>
        <strain evidence="5 6">HN-E21</strain>
    </source>
</reference>
<dbReference type="Pfam" id="PF00127">
    <property type="entry name" value="Copper-bind"/>
    <property type="match status" value="1"/>
</dbReference>
<keyword evidence="2" id="KW-0186">Copper</keyword>
<dbReference type="PANTHER" id="PTHR38439">
    <property type="entry name" value="AURACYANIN-B"/>
    <property type="match status" value="1"/>
</dbReference>
<evidence type="ECO:0000256" key="2">
    <source>
        <dbReference type="ARBA" id="ARBA00023008"/>
    </source>
</evidence>
<feature type="domain" description="Blue (type 1) copper" evidence="4">
    <location>
        <begin position="45"/>
        <end position="167"/>
    </location>
</feature>
<keyword evidence="3" id="KW-0732">Signal</keyword>
<dbReference type="Gene3D" id="2.60.40.420">
    <property type="entry name" value="Cupredoxins - blue copper proteins"/>
    <property type="match status" value="1"/>
</dbReference>
<comment type="caution">
    <text evidence="5">The sequence shown here is derived from an EMBL/GenBank/DDBJ whole genome shotgun (WGS) entry which is preliminary data.</text>
</comment>
<feature type="signal peptide" evidence="3">
    <location>
        <begin position="1"/>
        <end position="22"/>
    </location>
</feature>
<evidence type="ECO:0000256" key="3">
    <source>
        <dbReference type="SAM" id="SignalP"/>
    </source>
</evidence>
<name>A0A3A8B737_9RHOB</name>
<dbReference type="InterPro" id="IPR008972">
    <property type="entry name" value="Cupredoxin"/>
</dbReference>
<sequence>MKSTTIVSATILAMSLSSQAMADAGHGKGAAIGEPGEAENVDRVIEVSMDEMKYEPSRISVKEGETIKFVVSNDGNLVHEFNLGNDEIWDGHKGEMREMLQKGMMTMKKLNHEKMMEAGMMHDDANSVLLEPGETGEVVWTFSEATDMGFACNAPGHREAGMVGDVNFEEL</sequence>